<organism evidence="1 2">
    <name type="scientific">Canna indica</name>
    <name type="common">Indian-shot</name>
    <dbReference type="NCBI Taxonomy" id="4628"/>
    <lineage>
        <taxon>Eukaryota</taxon>
        <taxon>Viridiplantae</taxon>
        <taxon>Streptophyta</taxon>
        <taxon>Embryophyta</taxon>
        <taxon>Tracheophyta</taxon>
        <taxon>Spermatophyta</taxon>
        <taxon>Magnoliopsida</taxon>
        <taxon>Liliopsida</taxon>
        <taxon>Zingiberales</taxon>
        <taxon>Cannaceae</taxon>
        <taxon>Canna</taxon>
    </lineage>
</organism>
<dbReference type="InterPro" id="IPR036691">
    <property type="entry name" value="Endo/exonu/phosph_ase_sf"/>
</dbReference>
<dbReference type="SUPFAM" id="SSF56219">
    <property type="entry name" value="DNase I-like"/>
    <property type="match status" value="1"/>
</dbReference>
<accession>A0AAQ3KQZ4</accession>
<protein>
    <recommendedName>
        <fullName evidence="3">Endonuclease/exonuclease/phosphatase domain-containing protein</fullName>
    </recommendedName>
</protein>
<dbReference type="Gene3D" id="3.60.10.10">
    <property type="entry name" value="Endonuclease/exonuclease/phosphatase"/>
    <property type="match status" value="1"/>
</dbReference>
<reference evidence="1 2" key="1">
    <citation type="submission" date="2023-10" db="EMBL/GenBank/DDBJ databases">
        <title>Chromosome-scale genome assembly provides insights into flower coloration mechanisms of Canna indica.</title>
        <authorList>
            <person name="Li C."/>
        </authorList>
    </citation>
    <scope>NUCLEOTIDE SEQUENCE [LARGE SCALE GENOMIC DNA]</scope>
    <source>
        <tissue evidence="1">Flower</tissue>
    </source>
</reference>
<name>A0AAQ3KQZ4_9LILI</name>
<evidence type="ECO:0000313" key="2">
    <source>
        <dbReference type="Proteomes" id="UP001327560"/>
    </source>
</evidence>
<dbReference type="PANTHER" id="PTHR33710:SF71">
    <property type="entry name" value="ENDONUCLEASE_EXONUCLEASE_PHOSPHATASE DOMAIN-CONTAINING PROTEIN"/>
    <property type="match status" value="1"/>
</dbReference>
<gene>
    <name evidence="1" type="ORF">Cni_G22237</name>
</gene>
<dbReference type="EMBL" id="CP136896">
    <property type="protein sequence ID" value="WOL13467.1"/>
    <property type="molecule type" value="Genomic_DNA"/>
</dbReference>
<keyword evidence="2" id="KW-1185">Reference proteome</keyword>
<evidence type="ECO:0000313" key="1">
    <source>
        <dbReference type="EMBL" id="WOL13467.1"/>
    </source>
</evidence>
<sequence length="198" mass="24291">MLIWNKNVFEINCVYKNDQYINVIAKHFHGMTCLIPGTNYRKSKVLWDIYKELEVEQLSWVIVGDMNCIRKRSEKMGGRDFFFSKVVNDFNYFIEEKVLLEAKHTGIQFTWTNNKKREARIVARLDRVLYNEECINRNYEIKVKHLQRVDFDHRPMLIFYEKRRKKRKGETSFIFEHFWFEQKDFRNIVKENWVGNRM</sequence>
<proteinExistence type="predicted"/>
<evidence type="ECO:0008006" key="3">
    <source>
        <dbReference type="Google" id="ProtNLM"/>
    </source>
</evidence>
<dbReference type="PANTHER" id="PTHR33710">
    <property type="entry name" value="BNAC02G09200D PROTEIN"/>
    <property type="match status" value="1"/>
</dbReference>
<dbReference type="Proteomes" id="UP001327560">
    <property type="component" value="Chromosome 7"/>
</dbReference>
<dbReference type="AlphaFoldDB" id="A0AAQ3KQZ4"/>